<evidence type="ECO:0000256" key="2">
    <source>
        <dbReference type="SAM" id="Coils"/>
    </source>
</evidence>
<protein>
    <submittedName>
        <fullName evidence="4">Proteasome regulatory subunit, putative</fullName>
    </submittedName>
</protein>
<dbReference type="eggNOG" id="KOG0687">
    <property type="taxonomic scope" value="Eukaryota"/>
</dbReference>
<keyword evidence="2" id="KW-0175">Coiled coil</keyword>
<sequence>MDIEKNFEEELKKIEEKIKDAEENLGDVELRDCLMEKAVLHEKFGKIEQAIEIYKQAQKKTIGVGKKMDVEFVILLIYVKQKNLQKIQESIEFCKKLFEEGGDWERKNRLKVKNQFNYKKKKKKRIYEGIYNLLIRDLKKTSQLFLECISTFNSSEIISYKQLVFYTVLTSLVSLGRSEIKKNVNFINQLLYININIKVVHNSEILTIIRDMPYLKNLLDAFAKCDYKAFFINLTQILTDLRNDEYLSNHVKFYTREIRVVIYSQFLESYKTVTLQSMASSFGVSVDFIDKELSDLISGRRLTCKIDKVQGIIESERVDQRNTLYQQALKQGDNLLNQVQKLSRVIDI</sequence>
<dbReference type="GO" id="GO:0000502">
    <property type="term" value="C:proteasome complex"/>
    <property type="evidence" value="ECO:0007669"/>
    <property type="project" value="UniProtKB-KW"/>
</dbReference>
<evidence type="ECO:0000256" key="1">
    <source>
        <dbReference type="ARBA" id="ARBA00022942"/>
    </source>
</evidence>
<dbReference type="InterPro" id="IPR049549">
    <property type="entry name" value="RPN7_PSMD6_C"/>
</dbReference>
<feature type="domain" description="PCI" evidence="3">
    <location>
        <begin position="137"/>
        <end position="320"/>
    </location>
</feature>
<dbReference type="Pfam" id="PF01399">
    <property type="entry name" value="PCI"/>
    <property type="match status" value="1"/>
</dbReference>
<evidence type="ECO:0000313" key="5">
    <source>
        <dbReference type="Proteomes" id="UP000008983"/>
    </source>
</evidence>
<name>G0QV01_ICHMU</name>
<dbReference type="SMART" id="SM00088">
    <property type="entry name" value="PINT"/>
    <property type="match status" value="1"/>
</dbReference>
<dbReference type="SUPFAM" id="SSF46785">
    <property type="entry name" value="Winged helix' DNA-binding domain"/>
    <property type="match status" value="1"/>
</dbReference>
<proteinExistence type="predicted"/>
<dbReference type="Proteomes" id="UP000008983">
    <property type="component" value="Unassembled WGS sequence"/>
</dbReference>
<dbReference type="PROSITE" id="PS50250">
    <property type="entry name" value="PCI"/>
    <property type="match status" value="1"/>
</dbReference>
<dbReference type="OMA" id="RLHCKVD"/>
<dbReference type="RefSeq" id="XP_004032542.1">
    <property type="nucleotide sequence ID" value="XM_004032494.1"/>
</dbReference>
<keyword evidence="1 4" id="KW-0647">Proteasome</keyword>
<evidence type="ECO:0000313" key="4">
    <source>
        <dbReference type="EMBL" id="EGR30955.1"/>
    </source>
</evidence>
<dbReference type="Pfam" id="PF21154">
    <property type="entry name" value="RPN7_PSMD6_C"/>
    <property type="match status" value="1"/>
</dbReference>
<evidence type="ECO:0000259" key="3">
    <source>
        <dbReference type="PROSITE" id="PS50250"/>
    </source>
</evidence>
<feature type="coiled-coil region" evidence="2">
    <location>
        <begin position="4"/>
        <end position="31"/>
    </location>
</feature>
<dbReference type="PANTHER" id="PTHR14145:SF1">
    <property type="entry name" value="26S PROTEASOME NON-ATPASE REGULATORY SUBUNIT 6"/>
    <property type="match status" value="1"/>
</dbReference>
<dbReference type="Pfam" id="PF10602">
    <property type="entry name" value="RPN7"/>
    <property type="match status" value="1"/>
</dbReference>
<dbReference type="FunCoup" id="G0QV01">
    <property type="interactions" value="652"/>
</dbReference>
<organism evidence="4 5">
    <name type="scientific">Ichthyophthirius multifiliis</name>
    <name type="common">White spot disease agent</name>
    <name type="synonym">Ich</name>
    <dbReference type="NCBI Taxonomy" id="5932"/>
    <lineage>
        <taxon>Eukaryota</taxon>
        <taxon>Sar</taxon>
        <taxon>Alveolata</taxon>
        <taxon>Ciliophora</taxon>
        <taxon>Intramacronucleata</taxon>
        <taxon>Oligohymenophorea</taxon>
        <taxon>Hymenostomatida</taxon>
        <taxon>Ophryoglenina</taxon>
        <taxon>Ichthyophthirius</taxon>
    </lineage>
</organism>
<dbReference type="InterPro" id="IPR019585">
    <property type="entry name" value="Rpn7/CSN1"/>
</dbReference>
<dbReference type="AlphaFoldDB" id="G0QV01"/>
<accession>G0QV01</accession>
<dbReference type="Gene3D" id="1.25.40.570">
    <property type="match status" value="1"/>
</dbReference>
<dbReference type="OrthoDB" id="1452at2759"/>
<dbReference type="InterPro" id="IPR045135">
    <property type="entry name" value="Rpn7_N"/>
</dbReference>
<gene>
    <name evidence="4" type="ORF">IMG5_120400</name>
</gene>
<dbReference type="STRING" id="857967.G0QV01"/>
<dbReference type="EMBL" id="GL983927">
    <property type="protein sequence ID" value="EGR30955.1"/>
    <property type="molecule type" value="Genomic_DNA"/>
</dbReference>
<dbReference type="InterPro" id="IPR036390">
    <property type="entry name" value="WH_DNA-bd_sf"/>
</dbReference>
<dbReference type="InterPro" id="IPR000717">
    <property type="entry name" value="PCI_dom"/>
</dbReference>
<dbReference type="PANTHER" id="PTHR14145">
    <property type="entry name" value="26S PROTESOME SUBUNIT 6"/>
    <property type="match status" value="1"/>
</dbReference>
<keyword evidence="5" id="KW-1185">Reference proteome</keyword>
<dbReference type="FunFam" id="1.25.40.570:FF:000005">
    <property type="entry name" value="26S proteasome regulatory subunit N7"/>
    <property type="match status" value="1"/>
</dbReference>
<reference evidence="4 5" key="1">
    <citation type="submission" date="2011-07" db="EMBL/GenBank/DDBJ databases">
        <authorList>
            <person name="Coyne R."/>
            <person name="Brami D."/>
            <person name="Johnson J."/>
            <person name="Hostetler J."/>
            <person name="Hannick L."/>
            <person name="Clark T."/>
            <person name="Cassidy-Hanley D."/>
            <person name="Inman J."/>
        </authorList>
    </citation>
    <scope>NUCLEOTIDE SEQUENCE [LARGE SCALE GENOMIC DNA]</scope>
    <source>
        <strain evidence="4 5">G5</strain>
    </source>
</reference>
<dbReference type="GO" id="GO:0043161">
    <property type="term" value="P:proteasome-mediated ubiquitin-dependent protein catabolic process"/>
    <property type="evidence" value="ECO:0007669"/>
    <property type="project" value="TreeGrafter"/>
</dbReference>
<dbReference type="InParanoid" id="G0QV01"/>
<dbReference type="GeneID" id="14907079"/>